<organism evidence="2 3">
    <name type="scientific">Litoreibacter meonggei</name>
    <dbReference type="NCBI Taxonomy" id="1049199"/>
    <lineage>
        <taxon>Bacteria</taxon>
        <taxon>Pseudomonadati</taxon>
        <taxon>Pseudomonadota</taxon>
        <taxon>Alphaproteobacteria</taxon>
        <taxon>Rhodobacterales</taxon>
        <taxon>Roseobacteraceae</taxon>
        <taxon>Litoreibacter</taxon>
    </lineage>
</organism>
<accession>A0A497X5B4</accession>
<dbReference type="EMBL" id="RCCE01000001">
    <property type="protein sequence ID" value="RLJ60466.1"/>
    <property type="molecule type" value="Genomic_DNA"/>
</dbReference>
<evidence type="ECO:0000313" key="3">
    <source>
        <dbReference type="Proteomes" id="UP000269157"/>
    </source>
</evidence>
<proteinExistence type="predicted"/>
<comment type="caution">
    <text evidence="2">The sequence shown here is derived from an EMBL/GenBank/DDBJ whole genome shotgun (WGS) entry which is preliminary data.</text>
</comment>
<evidence type="ECO:0000313" key="2">
    <source>
        <dbReference type="EMBL" id="RLJ60466.1"/>
    </source>
</evidence>
<evidence type="ECO:0000256" key="1">
    <source>
        <dbReference type="SAM" id="Phobius"/>
    </source>
</evidence>
<reference evidence="2 3" key="1">
    <citation type="submission" date="2018-10" db="EMBL/GenBank/DDBJ databases">
        <title>Genomic Encyclopedia of Archaeal and Bacterial Type Strains, Phase II (KMG-II): from individual species to whole genera.</title>
        <authorList>
            <person name="Goeker M."/>
        </authorList>
    </citation>
    <scope>NUCLEOTIDE SEQUENCE [LARGE SCALE GENOMIC DNA]</scope>
    <source>
        <strain evidence="2 3">DSM 29466</strain>
    </source>
</reference>
<dbReference type="RefSeq" id="WP_121021658.1">
    <property type="nucleotide sequence ID" value="NZ_RCCE01000001.1"/>
</dbReference>
<feature type="transmembrane region" description="Helical" evidence="1">
    <location>
        <begin position="65"/>
        <end position="84"/>
    </location>
</feature>
<dbReference type="Proteomes" id="UP000269157">
    <property type="component" value="Unassembled WGS sequence"/>
</dbReference>
<keyword evidence="3" id="KW-1185">Reference proteome</keyword>
<feature type="transmembrane region" description="Helical" evidence="1">
    <location>
        <begin position="156"/>
        <end position="179"/>
    </location>
</feature>
<sequence length="386" mass="43294">MTPTKQTHWTLELFCLPILIGLAVTIGLFLSETISQFILAASAPILLGYFWLIKIRFLPFWLKRVAFLMPVLPVVGSFLLDTYGTKSEDYALMMLVAALVLMLGFLSIRTVSSLSVSQGNFVADYGWISRSTDNATVENAARQLLYESNATKKTSFWALFGVGCIIFLAVNVILFAGIITNIDLRSADRESNAASYLRDIQVENSNRKQALKDIDLQIARLQVQFNFGRDRQQETFEFKEIERQISGLTLEKEELIERSNVSKRRLTDAEDLLDQIKRDQLLLLGSTTSSTEAREALIASAVTRFGVIAVLLFFAQALITLYRYSLRLSNSYQSKAISLVLADAKVGEIEQLVKIFSSDTVMFGKETGLQLDQLEKITDLIAKLKP</sequence>
<name>A0A497X5B4_9RHOB</name>
<keyword evidence="1" id="KW-1133">Transmembrane helix</keyword>
<feature type="transmembrane region" description="Helical" evidence="1">
    <location>
        <begin position="296"/>
        <end position="322"/>
    </location>
</feature>
<keyword evidence="1" id="KW-0812">Transmembrane</keyword>
<feature type="transmembrane region" description="Helical" evidence="1">
    <location>
        <begin position="90"/>
        <end position="108"/>
    </location>
</feature>
<feature type="transmembrane region" description="Helical" evidence="1">
    <location>
        <begin position="9"/>
        <end position="30"/>
    </location>
</feature>
<protein>
    <submittedName>
        <fullName evidence="2">Uncharacterized protein</fullName>
    </submittedName>
</protein>
<gene>
    <name evidence="2" type="ORF">BCF46_0667</name>
</gene>
<feature type="transmembrane region" description="Helical" evidence="1">
    <location>
        <begin position="36"/>
        <end position="53"/>
    </location>
</feature>
<keyword evidence="1" id="KW-0472">Membrane</keyword>
<dbReference type="AlphaFoldDB" id="A0A497X5B4"/>